<gene>
    <name evidence="1" type="ORF">ACS04_28165</name>
</gene>
<dbReference type="RefSeq" id="WP_048479612.1">
    <property type="nucleotide sequence ID" value="NZ_JBIRUD010000001.1"/>
</dbReference>
<comment type="caution">
    <text evidence="1">The sequence shown here is derived from an EMBL/GenBank/DDBJ whole genome shotgun (WGS) entry which is preliminary data.</text>
</comment>
<protein>
    <recommendedName>
        <fullName evidence="3">Biopolymer transporter Tol</fullName>
    </recommendedName>
</protein>
<accession>A0A0J6XIQ2</accession>
<name>A0A0J6XIQ2_9ACTN</name>
<evidence type="ECO:0000313" key="2">
    <source>
        <dbReference type="Proteomes" id="UP000035932"/>
    </source>
</evidence>
<organism evidence="1 2">
    <name type="scientific">Streptomyces roseus</name>
    <dbReference type="NCBI Taxonomy" id="66430"/>
    <lineage>
        <taxon>Bacteria</taxon>
        <taxon>Bacillati</taxon>
        <taxon>Actinomycetota</taxon>
        <taxon>Actinomycetes</taxon>
        <taxon>Kitasatosporales</taxon>
        <taxon>Streptomycetaceae</taxon>
        <taxon>Streptomyces</taxon>
    </lineage>
</organism>
<dbReference type="PATRIC" id="fig|66430.4.peg.1273"/>
<keyword evidence="2" id="KW-1185">Reference proteome</keyword>
<evidence type="ECO:0008006" key="3">
    <source>
        <dbReference type="Google" id="ProtNLM"/>
    </source>
</evidence>
<dbReference type="Proteomes" id="UP000035932">
    <property type="component" value="Unassembled WGS sequence"/>
</dbReference>
<sequence>MRPLVNGKTSPPLTPDGHHVVIKGRRWRATDPAVPDDASARLRAHLMAARRAVAAARRADDPEAEQAARDRVQVAKVALGERGVPWWEQSAAERRARWGDGLRSLDA</sequence>
<evidence type="ECO:0000313" key="1">
    <source>
        <dbReference type="EMBL" id="KMO94503.1"/>
    </source>
</evidence>
<dbReference type="OrthoDB" id="34459at2"/>
<dbReference type="STRING" id="66430.ACS04_28165"/>
<proteinExistence type="predicted"/>
<dbReference type="AlphaFoldDB" id="A0A0J6XIQ2"/>
<dbReference type="EMBL" id="LFML01000126">
    <property type="protein sequence ID" value="KMO94503.1"/>
    <property type="molecule type" value="Genomic_DNA"/>
</dbReference>
<reference evidence="1 2" key="1">
    <citation type="submission" date="2015-06" db="EMBL/GenBank/DDBJ databases">
        <title>Recapitulation of the evolution of biosynthetic gene clusters reveals hidden chemical diversity on bacterial genomes.</title>
        <authorList>
            <person name="Cruz-Morales P."/>
            <person name="Martinez-Guerrero C."/>
            <person name="Morales-Escalante M.A."/>
            <person name="Yanez-Guerra L.A."/>
            <person name="Kopp J.F."/>
            <person name="Feldmann J."/>
            <person name="Ramos-Aboites H.E."/>
            <person name="Barona-Gomez F."/>
        </authorList>
    </citation>
    <scope>NUCLEOTIDE SEQUENCE [LARGE SCALE GENOMIC DNA]</scope>
    <source>
        <strain evidence="1 2">ATCC 31245</strain>
    </source>
</reference>